<gene>
    <name evidence="9" type="ORF">B5E88_07105</name>
</gene>
<dbReference type="GO" id="GO:0004565">
    <property type="term" value="F:beta-galactosidase activity"/>
    <property type="evidence" value="ECO:0007669"/>
    <property type="project" value="UniProtKB-EC"/>
</dbReference>
<dbReference type="GO" id="GO:0030246">
    <property type="term" value="F:carbohydrate binding"/>
    <property type="evidence" value="ECO:0007669"/>
    <property type="project" value="InterPro"/>
</dbReference>
<proteinExistence type="inferred from homology"/>
<evidence type="ECO:0000256" key="2">
    <source>
        <dbReference type="ARBA" id="ARBA00007401"/>
    </source>
</evidence>
<dbReference type="SUPFAM" id="SSF74650">
    <property type="entry name" value="Galactose mutarotase-like"/>
    <property type="match status" value="1"/>
</dbReference>
<dbReference type="Gene3D" id="2.60.120.260">
    <property type="entry name" value="Galactose-binding domain-like"/>
    <property type="match status" value="1"/>
</dbReference>
<evidence type="ECO:0000256" key="3">
    <source>
        <dbReference type="ARBA" id="ARBA00012756"/>
    </source>
</evidence>
<comment type="caution">
    <text evidence="9">The sequence shown here is derived from an EMBL/GenBank/DDBJ whole genome shotgun (WGS) entry which is preliminary data.</text>
</comment>
<dbReference type="SUPFAM" id="SSF49785">
    <property type="entry name" value="Galactose-binding domain-like"/>
    <property type="match status" value="1"/>
</dbReference>
<name>A0A1Y4QXX6_9ENTE</name>
<dbReference type="Pfam" id="PF00703">
    <property type="entry name" value="Glyco_hydro_2"/>
    <property type="match status" value="1"/>
</dbReference>
<comment type="catalytic activity">
    <reaction evidence="1 7">
        <text>Hydrolysis of terminal non-reducing beta-D-galactose residues in beta-D-galactosides.</text>
        <dbReference type="EC" id="3.2.1.23"/>
    </reaction>
</comment>
<evidence type="ECO:0000256" key="7">
    <source>
        <dbReference type="RuleBase" id="RU361154"/>
    </source>
</evidence>
<evidence type="ECO:0000256" key="5">
    <source>
        <dbReference type="ARBA" id="ARBA00023295"/>
    </source>
</evidence>
<dbReference type="AlphaFoldDB" id="A0A1Y4QXX6"/>
<feature type="domain" description="Beta galactosidase small chain/" evidence="8">
    <location>
        <begin position="722"/>
        <end position="989"/>
    </location>
</feature>
<evidence type="ECO:0000313" key="9">
    <source>
        <dbReference type="EMBL" id="OUQ10129.1"/>
    </source>
</evidence>
<dbReference type="InterPro" id="IPR050347">
    <property type="entry name" value="Bact_Beta-galactosidase"/>
</dbReference>
<dbReference type="InterPro" id="IPR011013">
    <property type="entry name" value="Gal_mutarotase_sf_dom"/>
</dbReference>
<dbReference type="Pfam" id="PF02929">
    <property type="entry name" value="Bgal_small_N"/>
    <property type="match status" value="1"/>
</dbReference>
<dbReference type="EC" id="3.2.1.23" evidence="3 7"/>
<protein>
    <recommendedName>
        <fullName evidence="3 7">Beta-galactosidase</fullName>
        <ecNumber evidence="3 7">3.2.1.23</ecNumber>
    </recommendedName>
    <alternativeName>
        <fullName evidence="6 7">Lactase</fullName>
    </alternativeName>
</protein>
<reference evidence="10" key="1">
    <citation type="submission" date="2017-04" db="EMBL/GenBank/DDBJ databases">
        <title>Function of individual gut microbiota members based on whole genome sequencing of pure cultures obtained from chicken caecum.</title>
        <authorList>
            <person name="Medvecky M."/>
            <person name="Cejkova D."/>
            <person name="Polansky O."/>
            <person name="Karasova D."/>
            <person name="Kubasova T."/>
            <person name="Cizek A."/>
            <person name="Rychlik I."/>
        </authorList>
    </citation>
    <scope>NUCLEOTIDE SEQUENCE [LARGE SCALE GENOMIC DNA]</scope>
    <source>
        <strain evidence="10">An144</strain>
    </source>
</reference>
<dbReference type="PRINTS" id="PR00132">
    <property type="entry name" value="GLHYDRLASE2"/>
</dbReference>
<dbReference type="SUPFAM" id="SSF49303">
    <property type="entry name" value="beta-Galactosidase/glucuronidase domain"/>
    <property type="match status" value="1"/>
</dbReference>
<dbReference type="GO" id="GO:0009341">
    <property type="term" value="C:beta-galactosidase complex"/>
    <property type="evidence" value="ECO:0007669"/>
    <property type="project" value="InterPro"/>
</dbReference>
<dbReference type="Gene3D" id="2.70.98.10">
    <property type="match status" value="1"/>
</dbReference>
<dbReference type="Pfam" id="PF02836">
    <property type="entry name" value="Glyco_hydro_2_C"/>
    <property type="match status" value="1"/>
</dbReference>
<dbReference type="Proteomes" id="UP000196074">
    <property type="component" value="Unassembled WGS sequence"/>
</dbReference>
<evidence type="ECO:0000313" key="10">
    <source>
        <dbReference type="Proteomes" id="UP000196074"/>
    </source>
</evidence>
<evidence type="ECO:0000256" key="4">
    <source>
        <dbReference type="ARBA" id="ARBA00022801"/>
    </source>
</evidence>
<dbReference type="Gene3D" id="3.20.20.80">
    <property type="entry name" value="Glycosidases"/>
    <property type="match status" value="1"/>
</dbReference>
<dbReference type="SMART" id="SM01038">
    <property type="entry name" value="Bgal_small_N"/>
    <property type="match status" value="1"/>
</dbReference>
<dbReference type="Gene3D" id="2.60.40.10">
    <property type="entry name" value="Immunoglobulins"/>
    <property type="match status" value="1"/>
</dbReference>
<dbReference type="InterPro" id="IPR013783">
    <property type="entry name" value="Ig-like_fold"/>
</dbReference>
<keyword evidence="5 7" id="KW-0326">Glycosidase</keyword>
<evidence type="ECO:0000259" key="8">
    <source>
        <dbReference type="SMART" id="SM01038"/>
    </source>
</evidence>
<dbReference type="EMBL" id="NFLC01000012">
    <property type="protein sequence ID" value="OUQ10129.1"/>
    <property type="molecule type" value="Genomic_DNA"/>
</dbReference>
<dbReference type="InterPro" id="IPR008979">
    <property type="entry name" value="Galactose-bd-like_sf"/>
</dbReference>
<dbReference type="PANTHER" id="PTHR46323:SF2">
    <property type="entry name" value="BETA-GALACTOSIDASE"/>
    <property type="match status" value="1"/>
</dbReference>
<accession>A0A1Y4QXX6</accession>
<organism evidence="9 10">
    <name type="scientific">Enterococcus cecorum</name>
    <dbReference type="NCBI Taxonomy" id="44008"/>
    <lineage>
        <taxon>Bacteria</taxon>
        <taxon>Bacillati</taxon>
        <taxon>Bacillota</taxon>
        <taxon>Bacilli</taxon>
        <taxon>Lactobacillales</taxon>
        <taxon>Enterococcaceae</taxon>
        <taxon>Enterococcus</taxon>
    </lineage>
</organism>
<dbReference type="RefSeq" id="WP_047242138.1">
    <property type="nucleotide sequence ID" value="NZ_LDDZ01000007.1"/>
</dbReference>
<dbReference type="InterPro" id="IPR014718">
    <property type="entry name" value="GH-type_carb-bd"/>
</dbReference>
<dbReference type="InterPro" id="IPR036156">
    <property type="entry name" value="Beta-gal/glucu_dom_sf"/>
</dbReference>
<dbReference type="InterPro" id="IPR006101">
    <property type="entry name" value="Glyco_hydro_2"/>
</dbReference>
<evidence type="ECO:0000256" key="1">
    <source>
        <dbReference type="ARBA" id="ARBA00001412"/>
    </source>
</evidence>
<dbReference type="InterPro" id="IPR006104">
    <property type="entry name" value="Glyco_hydro_2_N"/>
</dbReference>
<dbReference type="InterPro" id="IPR023230">
    <property type="entry name" value="Glyco_hydro_2_CS"/>
</dbReference>
<evidence type="ECO:0000256" key="6">
    <source>
        <dbReference type="ARBA" id="ARBA00032230"/>
    </source>
</evidence>
<dbReference type="GO" id="GO:0005990">
    <property type="term" value="P:lactose catabolic process"/>
    <property type="evidence" value="ECO:0007669"/>
    <property type="project" value="TreeGrafter"/>
</dbReference>
<dbReference type="InterPro" id="IPR006103">
    <property type="entry name" value="Glyco_hydro_2_cat"/>
</dbReference>
<dbReference type="Pfam" id="PF02837">
    <property type="entry name" value="Glyco_hydro_2_N"/>
    <property type="match status" value="1"/>
</dbReference>
<dbReference type="InterPro" id="IPR017853">
    <property type="entry name" value="GH"/>
</dbReference>
<dbReference type="PROSITE" id="PS00719">
    <property type="entry name" value="GLYCOSYL_HYDROL_F2_1"/>
    <property type="match status" value="1"/>
</dbReference>
<keyword evidence="4 7" id="KW-0378">Hydrolase</keyword>
<dbReference type="PANTHER" id="PTHR46323">
    <property type="entry name" value="BETA-GALACTOSIDASE"/>
    <property type="match status" value="1"/>
</dbReference>
<dbReference type="InterPro" id="IPR006102">
    <property type="entry name" value="Ig-like_GH2"/>
</dbReference>
<dbReference type="InterPro" id="IPR004199">
    <property type="entry name" value="B-gal_small/dom_5"/>
</dbReference>
<sequence length="990" mass="115117">MLIPNYYEDITKLHIHTCAQHNYFIPFSDGKQALAAKNRQESPVFFDLNGNWQFSYYSSIQEILSANIAELETMHHHEIPVPSTWQTQGYDQQMYTNIRYPIPFDPPYVPVDNPVGLYTRTFVLSQEQLSSNDWHLFFEGVDSCHYVWINQTLVGYSQVSHAISEFDLTDYLKVGENVLSVLVLKWCDGTYFEDQDKFRQSGIFRPVYLLGRAKQRVNHYLIHQDYDYHKKQAVVQIEIVDQSAKVDFEYALFDEEGTLQSKGTDYQFILNNIHEWTAETPYLYRLLLRFGHEWICEKIGFRKFELDVKQGLRINGKTLKLHGVNQHDSWPDTGASVSMERHRQDLLLMKEHHINAIRTSHYPKSPEFYQLCDELGFYVLNEADVEIHGVVTLYDVGGDDNYNMIANDSNYEQVIIDRVSSSIVPFRNVTSIFMWSMGNESGFGKNFEKALSVAYELDPVRFRHYEGYFHAYKDHDNEDKYLSVYSRMYPTLKESEQDYLISPKKPYILCEYSHAMGNGPGDLAAYDELMEKYPAFIGGFIWEWCDHAVILGYDKQNKPQFGYGGDSGEEIHDGNFCMDGLVYPDRQVHVGLLDFKHLHRPIRAKIEQNDLVLENVRAFTTYTDENLAVKLIWQLNGQKVTQNELSIQEIKPNSKIKCPLVVPDVQEGLLQLLVVTFHPETKQVYAREQLTLKQQQLQLPTWVCSKTSSDIWRIQENHQKYQLQSEKLSVVFDRLTGQLTTYVVNSKTKISGSRWLIWRAPIDNDRSVKESWYQAGFHQLCPRVYETKLVQKTPQQVEITVKSSLTPIYRQRVVELLTTWTFYCDGRISIHTKAQRNCQMPSFPRFGLELKVQPDTSQVRYLGNGPTENYQDKQLASYFADFQTTIEDLYEPYIKPQENGSHGNTYALSIGNKVQVQAYANQPFSFNISDYSVEQLSNVQHRHELVKEAYPYLIIDSHHAGVGSNSCGPVLDERYQINQQELDFEITLQL</sequence>
<comment type="similarity">
    <text evidence="2 7">Belongs to the glycosyl hydrolase 2 family.</text>
</comment>
<dbReference type="SUPFAM" id="SSF51445">
    <property type="entry name" value="(Trans)glycosidases"/>
    <property type="match status" value="1"/>
</dbReference>